<accession>A0A5N5H9I3</accession>
<comment type="caution">
    <text evidence="1">The sequence shown here is derived from an EMBL/GenBank/DDBJ whole genome shotgun (WGS) entry which is preliminary data.</text>
</comment>
<reference evidence="2" key="2">
    <citation type="submission" date="2019-10" db="EMBL/GenBank/DDBJ databases">
        <title>A de novo genome assembly of a pear dwarfing rootstock.</title>
        <authorList>
            <person name="Wang F."/>
            <person name="Wang J."/>
            <person name="Li S."/>
            <person name="Zhang Y."/>
            <person name="Fang M."/>
            <person name="Ma L."/>
            <person name="Zhao Y."/>
            <person name="Jiang S."/>
        </authorList>
    </citation>
    <scope>NUCLEOTIDE SEQUENCE [LARGE SCALE GENOMIC DNA]</scope>
</reference>
<evidence type="ECO:0000313" key="1">
    <source>
        <dbReference type="EMBL" id="KAB2624585.1"/>
    </source>
</evidence>
<evidence type="ECO:0000313" key="2">
    <source>
        <dbReference type="Proteomes" id="UP000327157"/>
    </source>
</evidence>
<reference evidence="1 2" key="3">
    <citation type="submission" date="2019-11" db="EMBL/GenBank/DDBJ databases">
        <title>A de novo genome assembly of a pear dwarfing rootstock.</title>
        <authorList>
            <person name="Wang F."/>
            <person name="Wang J."/>
            <person name="Li S."/>
            <person name="Zhang Y."/>
            <person name="Fang M."/>
            <person name="Ma L."/>
            <person name="Zhao Y."/>
            <person name="Jiang S."/>
        </authorList>
    </citation>
    <scope>NUCLEOTIDE SEQUENCE [LARGE SCALE GENOMIC DNA]</scope>
    <source>
        <strain evidence="1">S2</strain>
        <tissue evidence="1">Leaf</tissue>
    </source>
</reference>
<name>A0A5N5H9I3_9ROSA</name>
<sequence>MRPRYLPLQSELVSASGLLTGADKMLFSDRILTASPTDVSAGISITAHNNVLLGKMKPEFSQMHLSKPPVGDEVISSWIGWFRSRHRSLKV</sequence>
<keyword evidence="2" id="KW-1185">Reference proteome</keyword>
<organism evidence="1 2">
    <name type="scientific">Pyrus ussuriensis x Pyrus communis</name>
    <dbReference type="NCBI Taxonomy" id="2448454"/>
    <lineage>
        <taxon>Eukaryota</taxon>
        <taxon>Viridiplantae</taxon>
        <taxon>Streptophyta</taxon>
        <taxon>Embryophyta</taxon>
        <taxon>Tracheophyta</taxon>
        <taxon>Spermatophyta</taxon>
        <taxon>Magnoliopsida</taxon>
        <taxon>eudicotyledons</taxon>
        <taxon>Gunneridae</taxon>
        <taxon>Pentapetalae</taxon>
        <taxon>rosids</taxon>
        <taxon>fabids</taxon>
        <taxon>Rosales</taxon>
        <taxon>Rosaceae</taxon>
        <taxon>Amygdaloideae</taxon>
        <taxon>Maleae</taxon>
        <taxon>Pyrus</taxon>
    </lineage>
</organism>
<protein>
    <submittedName>
        <fullName evidence="1">SNF1-related protein kinase regulatory subunit gamma-1-like</fullName>
    </submittedName>
</protein>
<dbReference type="Proteomes" id="UP000327157">
    <property type="component" value="Chromosome 16"/>
</dbReference>
<dbReference type="EMBL" id="SMOL01000160">
    <property type="protein sequence ID" value="KAB2624585.1"/>
    <property type="molecule type" value="Genomic_DNA"/>
</dbReference>
<reference evidence="1 2" key="1">
    <citation type="submission" date="2019-09" db="EMBL/GenBank/DDBJ databases">
        <authorList>
            <person name="Ou C."/>
        </authorList>
    </citation>
    <scope>NUCLEOTIDE SEQUENCE [LARGE SCALE GENOMIC DNA]</scope>
    <source>
        <strain evidence="1">S2</strain>
        <tissue evidence="1">Leaf</tissue>
    </source>
</reference>
<gene>
    <name evidence="1" type="ORF">D8674_016245</name>
</gene>
<dbReference type="AlphaFoldDB" id="A0A5N5H9I3"/>
<proteinExistence type="predicted"/>